<dbReference type="Gene3D" id="3.40.50.300">
    <property type="entry name" value="P-loop containing nucleotide triphosphate hydrolases"/>
    <property type="match status" value="1"/>
</dbReference>
<comment type="caution">
    <text evidence="1">The sequence shown here is derived from an EMBL/GenBank/DDBJ whole genome shotgun (WGS) entry which is preliminary data.</text>
</comment>
<dbReference type="PANTHER" id="PTHR39206">
    <property type="entry name" value="SLL8004 PROTEIN"/>
    <property type="match status" value="1"/>
</dbReference>
<dbReference type="InterPro" id="IPR027417">
    <property type="entry name" value="P-loop_NTPase"/>
</dbReference>
<name>A0A1R1L800_9MICC</name>
<dbReference type="PANTHER" id="PTHR39206:SF1">
    <property type="entry name" value="SLL8004 PROTEIN"/>
    <property type="match status" value="1"/>
</dbReference>
<dbReference type="EMBL" id="MRDE01000072">
    <property type="protein sequence ID" value="OMH23668.1"/>
    <property type="molecule type" value="Genomic_DNA"/>
</dbReference>
<sequence>MHLLAGPNGSGKTTFVERVLAPNLVLPFINAAAIAARRWPGSESEHAYEASREAAEQRARLLAVGASFITETVFSHPSKVDLVEQAAALEYLVTLHVIMVPEEVAVRRVDYRTAHGGHAVREAKIRGRYARLWTHVAAARLIADRARFYDNSRAANPFRLAAILEHGVAVGEAQWPTWTPPELLR</sequence>
<accession>A0A1R1L800</accession>
<reference evidence="1 2" key="1">
    <citation type="submission" date="2016-12" db="EMBL/GenBank/DDBJ databases">
        <title>Draft genome of Tersicoccus phoenicis 1P05MA.</title>
        <authorList>
            <person name="Nakajima Y."/>
            <person name="Yoshizawa S."/>
            <person name="Nakamura K."/>
            <person name="Ogura Y."/>
            <person name="Hayashi T."/>
            <person name="Kogure K."/>
        </authorList>
    </citation>
    <scope>NUCLEOTIDE SEQUENCE [LARGE SCALE GENOMIC DNA]</scope>
    <source>
        <strain evidence="1 2">1p05MA</strain>
    </source>
</reference>
<evidence type="ECO:0000313" key="1">
    <source>
        <dbReference type="EMBL" id="OMH23668.1"/>
    </source>
</evidence>
<dbReference type="Proteomes" id="UP000187085">
    <property type="component" value="Unassembled WGS sequence"/>
</dbReference>
<organism evidence="1 2">
    <name type="scientific">Tersicoccus phoenicis</name>
    <dbReference type="NCBI Taxonomy" id="554083"/>
    <lineage>
        <taxon>Bacteria</taxon>
        <taxon>Bacillati</taxon>
        <taxon>Actinomycetota</taxon>
        <taxon>Actinomycetes</taxon>
        <taxon>Micrococcales</taxon>
        <taxon>Micrococcaceae</taxon>
        <taxon>Tersicoccus</taxon>
    </lineage>
</organism>
<protein>
    <submittedName>
        <fullName evidence="1">ATPase</fullName>
    </submittedName>
</protein>
<dbReference type="AlphaFoldDB" id="A0A1R1L800"/>
<dbReference type="STRING" id="554083.BKD30_11395"/>
<keyword evidence="2" id="KW-1185">Reference proteome</keyword>
<proteinExistence type="predicted"/>
<gene>
    <name evidence="1" type="ORF">BKD30_11395</name>
</gene>
<evidence type="ECO:0000313" key="2">
    <source>
        <dbReference type="Proteomes" id="UP000187085"/>
    </source>
</evidence>
<dbReference type="SUPFAM" id="SSF52540">
    <property type="entry name" value="P-loop containing nucleoside triphosphate hydrolases"/>
    <property type="match status" value="1"/>
</dbReference>
<dbReference type="Pfam" id="PF13671">
    <property type="entry name" value="AAA_33"/>
    <property type="match status" value="1"/>
</dbReference>